<comment type="caution">
    <text evidence="2">The sequence shown here is derived from an EMBL/GenBank/DDBJ whole genome shotgun (WGS) entry which is preliminary data.</text>
</comment>
<evidence type="ECO:0000313" key="2">
    <source>
        <dbReference type="EMBL" id="PWN01781.1"/>
    </source>
</evidence>
<sequence length="349" mass="39519">MVDVVLHIGSGKTGTSTIQRVLRRNGDALREVGLLYPRTPGRARHTQLGLFVRPDDERVGHRDWLIGDYGDPEEFRRTFRRRLDREIARSGAEGVVFSDEGLFTAGERAIARTARFLSRLGGQVRLVVYLRRQDDHLVSRYQQVVKLGEVARLTTWLAGQDLARTYDYHRRLAAWGEIEPDAFAVRRFEGERMVGGSLVGDFLDAAGIPLREEQLTHTEARNESLGAEAIEVLRILNLHRVEHEGAEPGLFGNHEHVVRLREVDTGPVLTLPGPELDRFMAAWEDSNRRVAREHLGETGDLFGSGRKESGTTTEQRLDPARLDHYLTLLEVPEDRHDAIRRIAVREAAH</sequence>
<dbReference type="EMBL" id="QGDD01000008">
    <property type="protein sequence ID" value="PWN01781.1"/>
    <property type="molecule type" value="Genomic_DNA"/>
</dbReference>
<keyword evidence="3" id="KW-1185">Reference proteome</keyword>
<dbReference type="Proteomes" id="UP000245507">
    <property type="component" value="Unassembled WGS sequence"/>
</dbReference>
<feature type="region of interest" description="Disordered" evidence="1">
    <location>
        <begin position="295"/>
        <end position="315"/>
    </location>
</feature>
<evidence type="ECO:0000256" key="1">
    <source>
        <dbReference type="SAM" id="MobiDB-lite"/>
    </source>
</evidence>
<accession>A0A316TE53</accession>
<name>A0A316TE53_9ACTN</name>
<feature type="compositionally biased region" description="Basic and acidic residues" evidence="1">
    <location>
        <begin position="305"/>
        <end position="315"/>
    </location>
</feature>
<organism evidence="2 3">
    <name type="scientific">Nocardioides silvaticus</name>
    <dbReference type="NCBI Taxonomy" id="2201891"/>
    <lineage>
        <taxon>Bacteria</taxon>
        <taxon>Bacillati</taxon>
        <taxon>Actinomycetota</taxon>
        <taxon>Actinomycetes</taxon>
        <taxon>Propionibacteriales</taxon>
        <taxon>Nocardioidaceae</taxon>
        <taxon>Nocardioides</taxon>
    </lineage>
</organism>
<dbReference type="InterPro" id="IPR027417">
    <property type="entry name" value="P-loop_NTPase"/>
</dbReference>
<evidence type="ECO:0008006" key="4">
    <source>
        <dbReference type="Google" id="ProtNLM"/>
    </source>
</evidence>
<dbReference type="AlphaFoldDB" id="A0A316TE53"/>
<protein>
    <recommendedName>
        <fullName evidence="4">Sulfotransferase family protein</fullName>
    </recommendedName>
</protein>
<dbReference type="RefSeq" id="WP_109696040.1">
    <property type="nucleotide sequence ID" value="NZ_QGDD01000008.1"/>
</dbReference>
<dbReference type="SUPFAM" id="SSF52540">
    <property type="entry name" value="P-loop containing nucleoside triphosphate hydrolases"/>
    <property type="match status" value="1"/>
</dbReference>
<reference evidence="2 3" key="1">
    <citation type="submission" date="2018-05" db="EMBL/GenBank/DDBJ databases">
        <title>Nocardioides silvaticus genome.</title>
        <authorList>
            <person name="Li C."/>
            <person name="Wang G."/>
        </authorList>
    </citation>
    <scope>NUCLEOTIDE SEQUENCE [LARGE SCALE GENOMIC DNA]</scope>
    <source>
        <strain evidence="2 3">CCTCC AB 2018079</strain>
    </source>
</reference>
<gene>
    <name evidence="2" type="ORF">DJ010_17280</name>
</gene>
<dbReference type="Gene3D" id="3.40.50.300">
    <property type="entry name" value="P-loop containing nucleotide triphosphate hydrolases"/>
    <property type="match status" value="1"/>
</dbReference>
<dbReference type="OrthoDB" id="5147122at2"/>
<proteinExistence type="predicted"/>
<evidence type="ECO:0000313" key="3">
    <source>
        <dbReference type="Proteomes" id="UP000245507"/>
    </source>
</evidence>